<dbReference type="RefSeq" id="WP_133164122.1">
    <property type="nucleotide sequence ID" value="NZ_CAWPJG010000001.1"/>
</dbReference>
<name>A0A6M4YBU3_AERME</name>
<organism evidence="1 2">
    <name type="scientific">Aeromonas media</name>
    <dbReference type="NCBI Taxonomy" id="651"/>
    <lineage>
        <taxon>Bacteria</taxon>
        <taxon>Pseudomonadati</taxon>
        <taxon>Pseudomonadota</taxon>
        <taxon>Gammaproteobacteria</taxon>
        <taxon>Aeromonadales</taxon>
        <taxon>Aeromonadaceae</taxon>
        <taxon>Aeromonas</taxon>
    </lineage>
</organism>
<gene>
    <name evidence="1" type="ORF">E4184_00095</name>
</gene>
<dbReference type="Proteomes" id="UP000501427">
    <property type="component" value="Chromosome"/>
</dbReference>
<accession>A0A6M4YBU3</accession>
<protein>
    <submittedName>
        <fullName evidence="1">Uncharacterized protein</fullName>
    </submittedName>
</protein>
<proteinExistence type="predicted"/>
<evidence type="ECO:0000313" key="1">
    <source>
        <dbReference type="EMBL" id="QJT20056.1"/>
    </source>
</evidence>
<sequence length="209" mass="22982">MNNPKDSPLSVRQGGVGNTLNITVTNYLFDGSISGNRVLKDITTAVGSKDYSVLVCAPPIERASETTIKIFGLITDKIRESKIDLVIGGGMSIIPDGRGYPHLNEHDFVIDKKCNAVVIFAEDYSTFIQLSHLSIIKDEHPASSIELFCFYDKGGVSESHFMMTGPIAFFEQAAKGSLYDTADIGDRSEIIVDKVIQDILRHKALRSKR</sequence>
<dbReference type="AlphaFoldDB" id="A0A6M4YBU3"/>
<dbReference type="EMBL" id="CP038441">
    <property type="protein sequence ID" value="QJT20056.1"/>
    <property type="molecule type" value="Genomic_DNA"/>
</dbReference>
<evidence type="ECO:0000313" key="2">
    <source>
        <dbReference type="Proteomes" id="UP000501427"/>
    </source>
</evidence>
<reference evidence="1 2" key="1">
    <citation type="submission" date="2019-03" db="EMBL/GenBank/DDBJ databases">
        <title>Novel transposon Tn6433 accelerates the dissemination of tet(E) in Aeromonas from aerobic biofilm under oxytetracycline stress.</title>
        <authorList>
            <person name="Shi Y."/>
            <person name="Tian Z."/>
            <person name="Zhang Y."/>
            <person name="Zhang H."/>
            <person name="Yang M."/>
        </authorList>
    </citation>
    <scope>NUCLEOTIDE SEQUENCE [LARGE SCALE GENOMIC DNA]</scope>
    <source>
        <strain evidence="1 2">T0.1-19</strain>
    </source>
</reference>